<evidence type="ECO:0000313" key="3">
    <source>
        <dbReference type="EMBL" id="RTE04313.1"/>
    </source>
</evidence>
<dbReference type="PANTHER" id="PTHR43569:SF2">
    <property type="entry name" value="AMIDOHYDROLASE-RELATED DOMAIN-CONTAINING PROTEIN"/>
    <property type="match status" value="1"/>
</dbReference>
<feature type="domain" description="Amidohydrolase-related" evidence="2">
    <location>
        <begin position="1"/>
        <end position="56"/>
    </location>
</feature>
<evidence type="ECO:0000259" key="2">
    <source>
        <dbReference type="Pfam" id="PF04909"/>
    </source>
</evidence>
<organism evidence="3 4">
    <name type="scientific">Paenibacillus whitsoniae</name>
    <dbReference type="NCBI Taxonomy" id="2496558"/>
    <lineage>
        <taxon>Bacteria</taxon>
        <taxon>Bacillati</taxon>
        <taxon>Bacillota</taxon>
        <taxon>Bacilli</taxon>
        <taxon>Bacillales</taxon>
        <taxon>Paenibacillaceae</taxon>
        <taxon>Paenibacillus</taxon>
    </lineage>
</organism>
<protein>
    <recommendedName>
        <fullName evidence="2">Amidohydrolase-related domain-containing protein</fullName>
    </recommendedName>
</protein>
<dbReference type="Pfam" id="PF04909">
    <property type="entry name" value="Amidohydro_2"/>
    <property type="match status" value="1"/>
</dbReference>
<keyword evidence="4" id="KW-1185">Reference proteome</keyword>
<proteinExistence type="inferred from homology"/>
<dbReference type="InterPro" id="IPR032466">
    <property type="entry name" value="Metal_Hydrolase"/>
</dbReference>
<dbReference type="EMBL" id="RXHU01000093">
    <property type="protein sequence ID" value="RTE04313.1"/>
    <property type="molecule type" value="Genomic_DNA"/>
</dbReference>
<dbReference type="SUPFAM" id="SSF51556">
    <property type="entry name" value="Metallo-dependent hydrolases"/>
    <property type="match status" value="1"/>
</dbReference>
<name>A0A3S0BRE0_9BACL</name>
<dbReference type="OrthoDB" id="5450317at2"/>
<evidence type="ECO:0000256" key="1">
    <source>
        <dbReference type="ARBA" id="ARBA00038310"/>
    </source>
</evidence>
<sequence>MFGPERVMFGSDWPVCQLAADYDQVMKILLNAIPRELGETERALLFGGNDERFYKLNKGGQPALARRSRSRLHPEVPGA</sequence>
<reference evidence="3 4" key="1">
    <citation type="submission" date="2018-12" db="EMBL/GenBank/DDBJ databases">
        <title>Bacillus ochoae sp. nov., Paenibacillus whitsoniae sp. nov., Paenibacillus spiritus sp. nov. Isolated from the Mars Exploration Rover during spacecraft assembly.</title>
        <authorList>
            <person name="Seuylemezian A."/>
            <person name="Vaishampayan P."/>
        </authorList>
    </citation>
    <scope>NUCLEOTIDE SEQUENCE [LARGE SCALE GENOMIC DNA]</scope>
    <source>
        <strain evidence="3 4">MER 54</strain>
    </source>
</reference>
<dbReference type="GO" id="GO:0016787">
    <property type="term" value="F:hydrolase activity"/>
    <property type="evidence" value="ECO:0007669"/>
    <property type="project" value="InterPro"/>
</dbReference>
<accession>A0A3S0BRE0</accession>
<dbReference type="InterPro" id="IPR052350">
    <property type="entry name" value="Metallo-dep_Lactonases"/>
</dbReference>
<dbReference type="Proteomes" id="UP000276128">
    <property type="component" value="Unassembled WGS sequence"/>
</dbReference>
<comment type="similarity">
    <text evidence="1">Belongs to the metallo-dependent hydrolases superfamily.</text>
</comment>
<dbReference type="InterPro" id="IPR006680">
    <property type="entry name" value="Amidohydro-rel"/>
</dbReference>
<dbReference type="PANTHER" id="PTHR43569">
    <property type="entry name" value="AMIDOHYDROLASE"/>
    <property type="match status" value="1"/>
</dbReference>
<dbReference type="AlphaFoldDB" id="A0A3S0BRE0"/>
<comment type="caution">
    <text evidence="3">The sequence shown here is derived from an EMBL/GenBank/DDBJ whole genome shotgun (WGS) entry which is preliminary data.</text>
</comment>
<dbReference type="RefSeq" id="WP_126144286.1">
    <property type="nucleotide sequence ID" value="NZ_RXHU01000093.1"/>
</dbReference>
<dbReference type="Gene3D" id="3.20.20.140">
    <property type="entry name" value="Metal-dependent hydrolases"/>
    <property type="match status" value="1"/>
</dbReference>
<evidence type="ECO:0000313" key="4">
    <source>
        <dbReference type="Proteomes" id="UP000276128"/>
    </source>
</evidence>
<gene>
    <name evidence="3" type="ORF">EJQ19_26750</name>
</gene>